<dbReference type="CDD" id="cd14002">
    <property type="entry name" value="STKc_STK36"/>
    <property type="match status" value="1"/>
</dbReference>
<dbReference type="EC" id="2.7.11.1" evidence="2"/>
<keyword evidence="17" id="KW-1185">Reference proteome</keyword>
<feature type="binding site" evidence="13">
    <location>
        <position position="33"/>
    </location>
    <ligand>
        <name>ATP</name>
        <dbReference type="ChEBI" id="CHEBI:30616"/>
    </ligand>
</feature>
<accession>A0A0R3WLG0</accession>
<dbReference type="InterPro" id="IPR011009">
    <property type="entry name" value="Kinase-like_dom_sf"/>
</dbReference>
<evidence type="ECO:0000256" key="2">
    <source>
        <dbReference type="ARBA" id="ARBA00012513"/>
    </source>
</evidence>
<dbReference type="Gene3D" id="1.10.510.10">
    <property type="entry name" value="Transferase(Phosphotransferase) domain 1"/>
    <property type="match status" value="1"/>
</dbReference>
<evidence type="ECO:0000256" key="12">
    <source>
        <dbReference type="ARBA" id="ARBA00075375"/>
    </source>
</evidence>
<dbReference type="FunFam" id="3.30.200.20:FF:000042">
    <property type="entry name" value="Aurora kinase A"/>
    <property type="match status" value="1"/>
</dbReference>
<evidence type="ECO:0000256" key="7">
    <source>
        <dbReference type="ARBA" id="ARBA00022777"/>
    </source>
</evidence>
<dbReference type="InterPro" id="IPR011989">
    <property type="entry name" value="ARM-like"/>
</dbReference>
<evidence type="ECO:0000256" key="8">
    <source>
        <dbReference type="ARBA" id="ARBA00022840"/>
    </source>
</evidence>
<feature type="region of interest" description="Disordered" evidence="14">
    <location>
        <begin position="268"/>
        <end position="294"/>
    </location>
</feature>
<dbReference type="SUPFAM" id="SSF48371">
    <property type="entry name" value="ARM repeat"/>
    <property type="match status" value="1"/>
</dbReference>
<dbReference type="PROSITE" id="PS00108">
    <property type="entry name" value="PROTEIN_KINASE_ST"/>
    <property type="match status" value="1"/>
</dbReference>
<proteinExistence type="predicted"/>
<dbReference type="PROSITE" id="PS00107">
    <property type="entry name" value="PROTEIN_KINASE_ATP"/>
    <property type="match status" value="1"/>
</dbReference>
<evidence type="ECO:0000256" key="13">
    <source>
        <dbReference type="PROSITE-ProRule" id="PRU10141"/>
    </source>
</evidence>
<evidence type="ECO:0000313" key="18">
    <source>
        <dbReference type="WBParaSite" id="TTAC_0000159801-mRNA-1"/>
    </source>
</evidence>
<dbReference type="SMART" id="SM00220">
    <property type="entry name" value="S_TKc"/>
    <property type="match status" value="1"/>
</dbReference>
<dbReference type="WBParaSite" id="TTAC_0000159801-mRNA-1">
    <property type="protein sequence ID" value="TTAC_0000159801-mRNA-1"/>
    <property type="gene ID" value="TTAC_0000159801"/>
</dbReference>
<evidence type="ECO:0000313" key="16">
    <source>
        <dbReference type="EMBL" id="VDM18248.1"/>
    </source>
</evidence>
<evidence type="ECO:0000256" key="14">
    <source>
        <dbReference type="SAM" id="MobiDB-lite"/>
    </source>
</evidence>
<dbReference type="Gene3D" id="1.25.10.10">
    <property type="entry name" value="Leucine-rich Repeat Variant"/>
    <property type="match status" value="1"/>
</dbReference>
<keyword evidence="8 13" id="KW-0067">ATP-binding</keyword>
<keyword evidence="7" id="KW-0418">Kinase</keyword>
<sequence>MDRYHVLECIGEGSFGRVYRGRKRYTGQTVALKFISKSDKSDRAFQNLKKEIEIMKSLNHPNIIGIVDAFETPKEMVAVTEYAEGDLFQILEDDKCLPENVIQSIAAQLVSALYYLHANRILHRDMKPQNILLGHGGVVKLCDFGFARAMSFNTLVLTSIKGTPLYMAPEIVEERPYDHTADLWALGCILYELAVGTPPFYTNSIIQLVKMITNNKVKWTDKMSPMFKSFLAGLLEKDSKRRLQWPDLLLHPFVADLVDVSPKTKQLKSPFTQPLTASQSLEKERQTQMKARPMSSRILRTLSKDSTMTRQEVAPSLTSKPLINRQTTITETKNVVTVLPSSPPPPTRGQTVEVSEALVSWLGCLSRWDLELWKALGRVREGGQPASLADAQALATRLVSPEALVARTGVVWDLVLMCDACFVSGLCASLGKATWWAHLLAGELPPSLSAPTPTQAAQHLEAIIAVVSNVITVECHVLILADFYERTNIPTFFIQLLAELLKKESFLSQSWSQNPLLRIIFSVNAYFVSEIAHTLDPPQSAQATYVGVGLKLLQLVPALLCLTRDTDFIRGEQTILCLRYFLECLRKWPNAVISQFLSAAISDCTSSIDVLLQFPSIGRTSKGSLALSTYPVLLQRSREHAGSIREKVIIILALLTDPLRYEQDPTAHQVFSSLPQQMASYVGSRLCDRHMKEYLQTLVCAIRETNVCTPAASILYECMQNAPSLAILLTSDDSGYIDNLIGILEFLVCAAMGLLLGEMMHHQPLIPVVEARDLARVLLLVLSSPLVQSRDARERLLAAARPPSSTSASYSSITTIAAAVGCTSQSEEEAAAVLFGLPQTPWPRDKGWLDGLFHLVHCCSSYPHMWTSLLKRLLEGQVWSRLWPTIGQVLDMSARHNQRGNSTALLDWRLLSPTGLLHVLQLALKLVQKEPRLLLHSLRDETSDVLACLNFLLSLPKTHHSSDSGGFVDISQSAANILEFPLNAKNTAEYLPVILPAYATGGTLTSLGELAIFLTKASEKSPLAMSDHEKDVGRCFFEVASRGLAPNMAIGAEHPFVVSLWGGPAERRWCASDRLSDRSPQQIEPFIESIVTVIKNTEGSINSGFAELMINSLCSSDKGLFESACKFLTYLFFNVVESHGPSSIVASSTLKQSRDQAQALLQQLVLAIVSMEDSEKSNPALRQMLAEGQSLPGILWSLSALVSVFATFENARTLPISKFPTLSAFATSSFTMLQGHNYLSSSNAAVRYYALTLLAFASRWITPKPDSVLISTLENLLSVDQNSAIRVAACGMSIHNCQVMNALESGSAVETRMLSCLLESGCTDSSLDVQEAALGAMRRIFEMDPTLKQKFLQTSVLQRLIVQYSTATQQAHRPGLLQRLFANRNHPQSSTTITQSTSSVVQETILGHLSALCELEKSQ</sequence>
<dbReference type="GO" id="GO:0004674">
    <property type="term" value="F:protein serine/threonine kinase activity"/>
    <property type="evidence" value="ECO:0007669"/>
    <property type="project" value="UniProtKB-KW"/>
</dbReference>
<dbReference type="GO" id="GO:0005856">
    <property type="term" value="C:cytoskeleton"/>
    <property type="evidence" value="ECO:0007669"/>
    <property type="project" value="UniProtKB-SubCell"/>
</dbReference>
<dbReference type="OrthoDB" id="266718at2759"/>
<evidence type="ECO:0000256" key="3">
    <source>
        <dbReference type="ARBA" id="ARBA00022490"/>
    </source>
</evidence>
<feature type="compositionally biased region" description="Polar residues" evidence="14">
    <location>
        <begin position="268"/>
        <end position="280"/>
    </location>
</feature>
<dbReference type="FunFam" id="1.10.510.10:FF:000292">
    <property type="entry name" value="Serine/threonine-protein kinase 36"/>
    <property type="match status" value="1"/>
</dbReference>
<dbReference type="PANTHER" id="PTHR22983:SF6">
    <property type="entry name" value="SERINE_THREONINE-PROTEIN KINASE 36"/>
    <property type="match status" value="1"/>
</dbReference>
<keyword evidence="3" id="KW-0963">Cytoplasm</keyword>
<dbReference type="InterPro" id="IPR016024">
    <property type="entry name" value="ARM-type_fold"/>
</dbReference>
<evidence type="ECO:0000313" key="17">
    <source>
        <dbReference type="Proteomes" id="UP000274429"/>
    </source>
</evidence>
<dbReference type="Pfam" id="PF00069">
    <property type="entry name" value="Pkinase"/>
    <property type="match status" value="1"/>
</dbReference>
<keyword evidence="9" id="KW-0206">Cytoskeleton</keyword>
<dbReference type="PANTHER" id="PTHR22983">
    <property type="entry name" value="PROTEIN KINASE RELATED"/>
    <property type="match status" value="1"/>
</dbReference>
<dbReference type="SUPFAM" id="SSF56112">
    <property type="entry name" value="Protein kinase-like (PK-like)"/>
    <property type="match status" value="1"/>
</dbReference>
<dbReference type="InterPro" id="IPR000719">
    <property type="entry name" value="Prot_kinase_dom"/>
</dbReference>
<dbReference type="InterPro" id="IPR017441">
    <property type="entry name" value="Protein_kinase_ATP_BS"/>
</dbReference>
<reference evidence="16 17" key="2">
    <citation type="submission" date="2018-11" db="EMBL/GenBank/DDBJ databases">
        <authorList>
            <consortium name="Pathogen Informatics"/>
        </authorList>
    </citation>
    <scope>NUCLEOTIDE SEQUENCE [LARGE SCALE GENOMIC DNA]</scope>
</reference>
<dbReference type="Proteomes" id="UP000274429">
    <property type="component" value="Unassembled WGS sequence"/>
</dbReference>
<comment type="subcellular location">
    <subcellularLocation>
        <location evidence="1">Cytoplasm</location>
        <location evidence="1">Cytoskeleton</location>
    </subcellularLocation>
</comment>
<dbReference type="GO" id="GO:0005737">
    <property type="term" value="C:cytoplasm"/>
    <property type="evidence" value="ECO:0007669"/>
    <property type="project" value="TreeGrafter"/>
</dbReference>
<feature type="domain" description="Protein kinase" evidence="15">
    <location>
        <begin position="4"/>
        <end position="254"/>
    </location>
</feature>
<evidence type="ECO:0000256" key="10">
    <source>
        <dbReference type="ARBA" id="ARBA00047899"/>
    </source>
</evidence>
<protein>
    <recommendedName>
        <fullName evidence="2">non-specific serine/threonine protein kinase</fullName>
        <ecNumber evidence="2">2.7.11.1</ecNumber>
    </recommendedName>
    <alternativeName>
        <fullName evidence="12">Fused homolog</fullName>
    </alternativeName>
</protein>
<comment type="catalytic activity">
    <reaction evidence="10">
        <text>L-threonyl-[protein] + ATP = O-phospho-L-threonyl-[protein] + ADP + H(+)</text>
        <dbReference type="Rhea" id="RHEA:46608"/>
        <dbReference type="Rhea" id="RHEA-COMP:11060"/>
        <dbReference type="Rhea" id="RHEA-COMP:11605"/>
        <dbReference type="ChEBI" id="CHEBI:15378"/>
        <dbReference type="ChEBI" id="CHEBI:30013"/>
        <dbReference type="ChEBI" id="CHEBI:30616"/>
        <dbReference type="ChEBI" id="CHEBI:61977"/>
        <dbReference type="ChEBI" id="CHEBI:456216"/>
        <dbReference type="EC" id="2.7.11.1"/>
    </reaction>
</comment>
<dbReference type="InterPro" id="IPR008271">
    <property type="entry name" value="Ser/Thr_kinase_AS"/>
</dbReference>
<name>A0A0R3WLG0_HYDTA</name>
<dbReference type="PROSITE" id="PS50011">
    <property type="entry name" value="PROTEIN_KINASE_DOM"/>
    <property type="match status" value="1"/>
</dbReference>
<gene>
    <name evidence="16" type="ORF">TTAC_LOCUS1585</name>
</gene>
<organism evidence="18">
    <name type="scientific">Hydatigena taeniaeformis</name>
    <name type="common">Feline tapeworm</name>
    <name type="synonym">Taenia taeniaeformis</name>
    <dbReference type="NCBI Taxonomy" id="6205"/>
    <lineage>
        <taxon>Eukaryota</taxon>
        <taxon>Metazoa</taxon>
        <taxon>Spiralia</taxon>
        <taxon>Lophotrochozoa</taxon>
        <taxon>Platyhelminthes</taxon>
        <taxon>Cestoda</taxon>
        <taxon>Eucestoda</taxon>
        <taxon>Cyclophyllidea</taxon>
        <taxon>Taeniidae</taxon>
        <taxon>Hydatigera</taxon>
    </lineage>
</organism>
<keyword evidence="6 13" id="KW-0547">Nucleotide-binding</keyword>
<dbReference type="EMBL" id="UYWX01000389">
    <property type="protein sequence ID" value="VDM18248.1"/>
    <property type="molecule type" value="Genomic_DNA"/>
</dbReference>
<evidence type="ECO:0000256" key="1">
    <source>
        <dbReference type="ARBA" id="ARBA00004245"/>
    </source>
</evidence>
<evidence type="ECO:0000256" key="6">
    <source>
        <dbReference type="ARBA" id="ARBA00022741"/>
    </source>
</evidence>
<dbReference type="GO" id="GO:0007224">
    <property type="term" value="P:smoothened signaling pathway"/>
    <property type="evidence" value="ECO:0007669"/>
    <property type="project" value="TreeGrafter"/>
</dbReference>
<evidence type="ECO:0000259" key="15">
    <source>
        <dbReference type="PROSITE" id="PS50011"/>
    </source>
</evidence>
<evidence type="ECO:0000256" key="5">
    <source>
        <dbReference type="ARBA" id="ARBA00022679"/>
    </source>
</evidence>
<keyword evidence="4" id="KW-0723">Serine/threonine-protein kinase</keyword>
<dbReference type="GO" id="GO:0005524">
    <property type="term" value="F:ATP binding"/>
    <property type="evidence" value="ECO:0007669"/>
    <property type="project" value="UniProtKB-UniRule"/>
</dbReference>
<dbReference type="STRING" id="6205.A0A0R3WLG0"/>
<evidence type="ECO:0000256" key="9">
    <source>
        <dbReference type="ARBA" id="ARBA00023212"/>
    </source>
</evidence>
<comment type="catalytic activity">
    <reaction evidence="11">
        <text>L-seryl-[protein] + ATP = O-phospho-L-seryl-[protein] + ADP + H(+)</text>
        <dbReference type="Rhea" id="RHEA:17989"/>
        <dbReference type="Rhea" id="RHEA-COMP:9863"/>
        <dbReference type="Rhea" id="RHEA-COMP:11604"/>
        <dbReference type="ChEBI" id="CHEBI:15378"/>
        <dbReference type="ChEBI" id="CHEBI:29999"/>
        <dbReference type="ChEBI" id="CHEBI:30616"/>
        <dbReference type="ChEBI" id="CHEBI:83421"/>
        <dbReference type="ChEBI" id="CHEBI:456216"/>
        <dbReference type="EC" id="2.7.11.1"/>
    </reaction>
</comment>
<reference evidence="18" key="1">
    <citation type="submission" date="2017-02" db="UniProtKB">
        <authorList>
            <consortium name="WormBaseParasite"/>
        </authorList>
    </citation>
    <scope>IDENTIFICATION</scope>
</reference>
<keyword evidence="5" id="KW-0808">Transferase</keyword>
<evidence type="ECO:0000256" key="4">
    <source>
        <dbReference type="ARBA" id="ARBA00022527"/>
    </source>
</evidence>
<evidence type="ECO:0000256" key="11">
    <source>
        <dbReference type="ARBA" id="ARBA00048679"/>
    </source>
</evidence>